<keyword evidence="2" id="KW-1185">Reference proteome</keyword>
<name>A0ABW9XCR7_9SPHN</name>
<evidence type="ECO:0008006" key="3">
    <source>
        <dbReference type="Google" id="ProtNLM"/>
    </source>
</evidence>
<sequence>MFATPHASGFNKALMPQLQSCLEELDRLGEHVAAAHLSACIETLTDQSDMDTEESISD</sequence>
<comment type="caution">
    <text evidence="1">The sequence shown here is derived from an EMBL/GenBank/DDBJ whole genome shotgun (WGS) entry which is preliminary data.</text>
</comment>
<evidence type="ECO:0000313" key="2">
    <source>
        <dbReference type="Proteomes" id="UP000753724"/>
    </source>
</evidence>
<gene>
    <name evidence="1" type="ORF">GTZ99_07105</name>
</gene>
<protein>
    <recommendedName>
        <fullName evidence="3">Rop-like protein</fullName>
    </recommendedName>
</protein>
<dbReference type="EMBL" id="JAAAPO010000002">
    <property type="protein sequence ID" value="NBC36324.1"/>
    <property type="molecule type" value="Genomic_DNA"/>
</dbReference>
<reference evidence="2" key="1">
    <citation type="submission" date="2020-01" db="EMBL/GenBank/DDBJ databases">
        <title>Sphingomonas sp. strain CSW-10.</title>
        <authorList>
            <person name="Chen W.-M."/>
        </authorList>
    </citation>
    <scope>NUCLEOTIDE SEQUENCE [LARGE SCALE GENOMIC DNA]</scope>
    <source>
        <strain evidence="2">FSY-8</strain>
    </source>
</reference>
<evidence type="ECO:0000313" key="1">
    <source>
        <dbReference type="EMBL" id="NBC36324.1"/>
    </source>
</evidence>
<organism evidence="1 2">
    <name type="scientific">Novosphingobium ovatum</name>
    <dbReference type="NCBI Taxonomy" id="1908523"/>
    <lineage>
        <taxon>Bacteria</taxon>
        <taxon>Pseudomonadati</taxon>
        <taxon>Pseudomonadota</taxon>
        <taxon>Alphaproteobacteria</taxon>
        <taxon>Sphingomonadales</taxon>
        <taxon>Sphingomonadaceae</taxon>
        <taxon>Novosphingobium</taxon>
    </lineage>
</organism>
<proteinExistence type="predicted"/>
<accession>A0ABW9XCR7</accession>
<dbReference type="RefSeq" id="WP_161717546.1">
    <property type="nucleotide sequence ID" value="NZ_JAAAPO010000002.1"/>
</dbReference>
<dbReference type="Proteomes" id="UP000753724">
    <property type="component" value="Unassembled WGS sequence"/>
</dbReference>